<keyword evidence="4" id="KW-1185">Reference proteome</keyword>
<dbReference type="InterPro" id="IPR032675">
    <property type="entry name" value="LRR_dom_sf"/>
</dbReference>
<evidence type="ECO:0000256" key="2">
    <source>
        <dbReference type="SAM" id="SignalP"/>
    </source>
</evidence>
<feature type="chain" id="PRO_5001645126" evidence="2">
    <location>
        <begin position="26"/>
        <end position="445"/>
    </location>
</feature>
<accession>A0A067RG58</accession>
<dbReference type="Gene3D" id="3.80.10.10">
    <property type="entry name" value="Ribonuclease Inhibitor"/>
    <property type="match status" value="1"/>
</dbReference>
<dbReference type="OMA" id="AHTINIR"/>
<protein>
    <submittedName>
        <fullName evidence="3">Uncharacterized protein</fullName>
    </submittedName>
</protein>
<evidence type="ECO:0000256" key="1">
    <source>
        <dbReference type="SAM" id="MobiDB-lite"/>
    </source>
</evidence>
<feature type="region of interest" description="Disordered" evidence="1">
    <location>
        <begin position="382"/>
        <end position="411"/>
    </location>
</feature>
<evidence type="ECO:0000313" key="3">
    <source>
        <dbReference type="EMBL" id="KDR18044.1"/>
    </source>
</evidence>
<dbReference type="SUPFAM" id="SSF52058">
    <property type="entry name" value="L domain-like"/>
    <property type="match status" value="1"/>
</dbReference>
<dbReference type="InterPro" id="IPR026906">
    <property type="entry name" value="LRR_5"/>
</dbReference>
<dbReference type="OrthoDB" id="8190821at2759"/>
<keyword evidence="2" id="KW-0732">Signal</keyword>
<name>A0A067RG58_ZOONE</name>
<feature type="signal peptide" evidence="2">
    <location>
        <begin position="1"/>
        <end position="25"/>
    </location>
</feature>
<dbReference type="EMBL" id="KK852704">
    <property type="protein sequence ID" value="KDR18044.1"/>
    <property type="molecule type" value="Genomic_DNA"/>
</dbReference>
<dbReference type="Proteomes" id="UP000027135">
    <property type="component" value="Unassembled WGS sequence"/>
</dbReference>
<evidence type="ECO:0000313" key="4">
    <source>
        <dbReference type="Proteomes" id="UP000027135"/>
    </source>
</evidence>
<dbReference type="Pfam" id="PF13306">
    <property type="entry name" value="LRR_5"/>
    <property type="match status" value="2"/>
</dbReference>
<dbReference type="InParanoid" id="A0A067RG58"/>
<feature type="compositionally biased region" description="Polar residues" evidence="1">
    <location>
        <begin position="398"/>
        <end position="411"/>
    </location>
</feature>
<proteinExistence type="predicted"/>
<sequence>MGLKQETYSSLILLLIVMGVTFGNGQTSSICDNGACDCSPRYRDVTTIECKCNAVRKGFSFTDADFGWKFRKVREFYVSDCDESIIFTTNAFKDLGQLESLHVEKVGKVEFQSGVFQKLVNLSLQNIRELDFGERAFMGAHDLENIKIRGATVHQLRSHALFDIKGLHSLEISDVVVHLIEKDAVNVDLRHPDSQVFIKNSTINNVESNGIVLTANNFSVDKSALDKISPNAIKISSDLILISESAFGNSLPNNGINMMAHTINIRNNIFKFLPTGVMEITKLGNDTKLIFTNNTVHNIQIEGPLNRISGIMETAEIRDNHFPCTCILGVLHRSLPNYSRNNFCATRCNISFNDFGELVEAEKVCISNNRDPDEAELCRSVTYPTPRSPREGRMPSYFSKSPSSTMATVQPRNSSGRIQVVPVLLFLTLFTVLFETISKINCKGC</sequence>
<dbReference type="AlphaFoldDB" id="A0A067RG58"/>
<gene>
    <name evidence="3" type="ORF">L798_07720</name>
</gene>
<reference evidence="3 4" key="1">
    <citation type="journal article" date="2014" name="Nat. Commun.">
        <title>Molecular traces of alternative social organization in a termite genome.</title>
        <authorList>
            <person name="Terrapon N."/>
            <person name="Li C."/>
            <person name="Robertson H.M."/>
            <person name="Ji L."/>
            <person name="Meng X."/>
            <person name="Booth W."/>
            <person name="Chen Z."/>
            <person name="Childers C.P."/>
            <person name="Glastad K.M."/>
            <person name="Gokhale K."/>
            <person name="Gowin J."/>
            <person name="Gronenberg W."/>
            <person name="Hermansen R.A."/>
            <person name="Hu H."/>
            <person name="Hunt B.G."/>
            <person name="Huylmans A.K."/>
            <person name="Khalil S.M."/>
            <person name="Mitchell R.D."/>
            <person name="Munoz-Torres M.C."/>
            <person name="Mustard J.A."/>
            <person name="Pan H."/>
            <person name="Reese J.T."/>
            <person name="Scharf M.E."/>
            <person name="Sun F."/>
            <person name="Vogel H."/>
            <person name="Xiao J."/>
            <person name="Yang W."/>
            <person name="Yang Z."/>
            <person name="Yang Z."/>
            <person name="Zhou J."/>
            <person name="Zhu J."/>
            <person name="Brent C.S."/>
            <person name="Elsik C.G."/>
            <person name="Goodisman M.A."/>
            <person name="Liberles D.A."/>
            <person name="Roe R.M."/>
            <person name="Vargo E.L."/>
            <person name="Vilcinskas A."/>
            <person name="Wang J."/>
            <person name="Bornberg-Bauer E."/>
            <person name="Korb J."/>
            <person name="Zhang G."/>
            <person name="Liebig J."/>
        </authorList>
    </citation>
    <scope>NUCLEOTIDE SEQUENCE [LARGE SCALE GENOMIC DNA]</scope>
    <source>
        <tissue evidence="3">Whole organism</tissue>
    </source>
</reference>
<organism evidence="3 4">
    <name type="scientific">Zootermopsis nevadensis</name>
    <name type="common">Dampwood termite</name>
    <dbReference type="NCBI Taxonomy" id="136037"/>
    <lineage>
        <taxon>Eukaryota</taxon>
        <taxon>Metazoa</taxon>
        <taxon>Ecdysozoa</taxon>
        <taxon>Arthropoda</taxon>
        <taxon>Hexapoda</taxon>
        <taxon>Insecta</taxon>
        <taxon>Pterygota</taxon>
        <taxon>Neoptera</taxon>
        <taxon>Polyneoptera</taxon>
        <taxon>Dictyoptera</taxon>
        <taxon>Blattodea</taxon>
        <taxon>Blattoidea</taxon>
        <taxon>Termitoidae</taxon>
        <taxon>Termopsidae</taxon>
        <taxon>Zootermopsis</taxon>
    </lineage>
</organism>